<name>A0A1W2ER56_9HYPH</name>
<dbReference type="Pfam" id="PF03170">
    <property type="entry name" value="BcsB"/>
    <property type="match status" value="1"/>
</dbReference>
<proteinExistence type="inferred from homology"/>
<dbReference type="UniPathway" id="UPA00694"/>
<gene>
    <name evidence="8" type="ORF">SAMN06297251_13131</name>
</gene>
<comment type="similarity">
    <text evidence="6">Belongs to the AcsB/BcsB family.</text>
</comment>
<keyword evidence="6" id="KW-0732">Signal</keyword>
<evidence type="ECO:0000256" key="2">
    <source>
        <dbReference type="ARBA" id="ARBA00022475"/>
    </source>
</evidence>
<organism evidence="8 9">
    <name type="scientific">Fulvimarina manganoxydans</name>
    <dbReference type="NCBI Taxonomy" id="937218"/>
    <lineage>
        <taxon>Bacteria</taxon>
        <taxon>Pseudomonadati</taxon>
        <taxon>Pseudomonadota</taxon>
        <taxon>Alphaproteobacteria</taxon>
        <taxon>Hyphomicrobiales</taxon>
        <taxon>Aurantimonadaceae</taxon>
        <taxon>Fulvimarina</taxon>
    </lineage>
</organism>
<sequence>MTRKSLRTYVLFSLLSATAILPPLQGAGALEMPPETMPPDELPIVKALPGAMRPLAPLRPLPANPEAFFLQGETARLGFDVFVAAGEARTGGVLQLGLDTDISVMPEASSMSVLLNGVPVDRFSIGGSRKAPRRIALLPRVLRGGWNRVEITVEQRHRVDCSVASTYELWTRIDNRVSGLQFAAEARPTLSKLPLLPLDEEGVFVVRILGAARQPEIVETMLATAARLARAANAPSARIEFGPRPASSQQPGKEKADHPKPAGLDVYFASAAELAALGGEHDDIDPKAEELQFPKSGTATLVVDPRDHKRLVRLSDTLEAAERSVRAASTKGRAFEAQTATFRDLGFSSRDFSGRLYRGGFRLALPADAVISDYASAELTLDLGYAAGLSADSEFRVLVNGRSAAILPLGRSDGDAMTAKSLSIPLTAFRPGENHVEFEAVVSRPADRECAPGVQIEGDPRLLILETSTIRIPRLARMATLPNLAASFSGRGMDGRTLHPVRLAVTGFDDNSLSAAGTFYTRIALERADLPLPKIVDADTVITEGGTLLAAAGDVPEAMRAHLKIDDATLIELAANAARLSDLALLMSGQDIDTMTTGGIGFISTAEAQARDTTLESWRTSFTIEDDPNWLWDAVVSGTKAIASVGLGGETAPLPVDEHTSLLISQSPAKAGPGAVTLVTAPSPLDLASGVAHLVQPAQWSQLEGRAALLNGDRIETVPGYVSAMHATQPLAFGNMRLVIAAWLSMNPAIHAGLLLLAALAFGGATTVAVKRVIKDDDAIVTLGNGSRGDG</sequence>
<feature type="region of interest" description="Disordered" evidence="7">
    <location>
        <begin position="237"/>
        <end position="260"/>
    </location>
</feature>
<evidence type="ECO:0000256" key="6">
    <source>
        <dbReference type="RuleBase" id="RU365021"/>
    </source>
</evidence>
<dbReference type="Gene3D" id="2.60.120.260">
    <property type="entry name" value="Galactose-binding domain-like"/>
    <property type="match status" value="2"/>
</dbReference>
<keyword evidence="9" id="KW-1185">Reference proteome</keyword>
<dbReference type="PANTHER" id="PTHR39083:SF1">
    <property type="entry name" value="CYCLIC DI-GMP-BINDING PROTEIN"/>
    <property type="match status" value="1"/>
</dbReference>
<keyword evidence="5 6" id="KW-0472">Membrane</keyword>
<evidence type="ECO:0000313" key="9">
    <source>
        <dbReference type="Proteomes" id="UP000192656"/>
    </source>
</evidence>
<dbReference type="Proteomes" id="UP000192656">
    <property type="component" value="Unassembled WGS sequence"/>
</dbReference>
<feature type="chain" id="PRO_5012325707" description="Cyclic di-GMP-binding protein" evidence="6">
    <location>
        <begin position="20"/>
        <end position="791"/>
    </location>
</feature>
<feature type="signal peptide" evidence="6">
    <location>
        <begin position="1"/>
        <end position="19"/>
    </location>
</feature>
<dbReference type="OrthoDB" id="7615145at2"/>
<evidence type="ECO:0000256" key="4">
    <source>
        <dbReference type="ARBA" id="ARBA00022989"/>
    </source>
</evidence>
<evidence type="ECO:0000313" key="8">
    <source>
        <dbReference type="EMBL" id="SMD12217.1"/>
    </source>
</evidence>
<comment type="function">
    <text evidence="6">Binds the cellulose synthase activator, bis-(3'-5') cyclic diguanylic acid (c-di-GMP).</text>
</comment>
<keyword evidence="6" id="KW-0997">Cell inner membrane</keyword>
<keyword evidence="3 6" id="KW-0812">Transmembrane</keyword>
<comment type="subcellular location">
    <subcellularLocation>
        <location evidence="6">Cell inner membrane</location>
    </subcellularLocation>
    <subcellularLocation>
        <location evidence="1">Cell membrane</location>
        <topology evidence="1">Single-pass membrane protein</topology>
    </subcellularLocation>
</comment>
<dbReference type="GO" id="GO:0005886">
    <property type="term" value="C:plasma membrane"/>
    <property type="evidence" value="ECO:0007669"/>
    <property type="project" value="UniProtKB-SubCell"/>
</dbReference>
<protein>
    <recommendedName>
        <fullName evidence="6">Cyclic di-GMP-binding protein</fullName>
    </recommendedName>
    <alternativeName>
        <fullName evidence="6">Cellulose synthase regulatory subunit</fullName>
    </alternativeName>
</protein>
<comment type="subunit">
    <text evidence="6">Tightly associated with the cellulose synthase catalytic subunit.</text>
</comment>
<dbReference type="EMBL" id="FWXR01000031">
    <property type="protein sequence ID" value="SMD12217.1"/>
    <property type="molecule type" value="Genomic_DNA"/>
</dbReference>
<dbReference type="STRING" id="937218.SAMN06297251_13131"/>
<evidence type="ECO:0000256" key="3">
    <source>
        <dbReference type="ARBA" id="ARBA00022692"/>
    </source>
</evidence>
<dbReference type="PANTHER" id="PTHR39083">
    <property type="entry name" value="CYCLIC DI-GMP-BINDING PROTEIN"/>
    <property type="match status" value="1"/>
</dbReference>
<keyword evidence="2 6" id="KW-1003">Cell membrane</keyword>
<accession>A0A1W2ER56</accession>
<reference evidence="8 9" key="1">
    <citation type="submission" date="2017-04" db="EMBL/GenBank/DDBJ databases">
        <authorList>
            <person name="Afonso C.L."/>
            <person name="Miller P.J."/>
            <person name="Scott M.A."/>
            <person name="Spackman E."/>
            <person name="Goraichik I."/>
            <person name="Dimitrov K.M."/>
            <person name="Suarez D.L."/>
            <person name="Swayne D.E."/>
        </authorList>
    </citation>
    <scope>NUCLEOTIDE SEQUENCE [LARGE SCALE GENOMIC DNA]</scope>
    <source>
        <strain evidence="8 9">CGMCC 1.10972</strain>
    </source>
</reference>
<evidence type="ECO:0000256" key="1">
    <source>
        <dbReference type="ARBA" id="ARBA00004162"/>
    </source>
</evidence>
<evidence type="ECO:0000256" key="7">
    <source>
        <dbReference type="SAM" id="MobiDB-lite"/>
    </source>
</evidence>
<keyword evidence="4 6" id="KW-1133">Transmembrane helix</keyword>
<dbReference type="InterPro" id="IPR018513">
    <property type="entry name" value="Cell_synthase_bac"/>
</dbReference>
<keyword evidence="6" id="KW-0973">c-di-GMP</keyword>
<keyword evidence="6" id="KW-0135">Cellulose biosynthesis</keyword>
<comment type="pathway">
    <text evidence="6">Glycan metabolism; bacterial cellulose biosynthesis.</text>
</comment>
<dbReference type="GO" id="GO:0006011">
    <property type="term" value="P:UDP-alpha-D-glucose metabolic process"/>
    <property type="evidence" value="ECO:0007669"/>
    <property type="project" value="InterPro"/>
</dbReference>
<evidence type="ECO:0000256" key="5">
    <source>
        <dbReference type="ARBA" id="ARBA00023136"/>
    </source>
</evidence>
<dbReference type="AlphaFoldDB" id="A0A1W2ER56"/>
<dbReference type="GO" id="GO:0030244">
    <property type="term" value="P:cellulose biosynthetic process"/>
    <property type="evidence" value="ECO:0007669"/>
    <property type="project" value="UniProtKB-KW"/>
</dbReference>
<feature type="transmembrane region" description="Helical" evidence="6">
    <location>
        <begin position="749"/>
        <end position="770"/>
    </location>
</feature>
<dbReference type="RefSeq" id="WP_084412791.1">
    <property type="nucleotide sequence ID" value="NZ_FWXR01000031.1"/>
</dbReference>